<gene>
    <name evidence="1" type="ORF">J1N35_020339</name>
</gene>
<proteinExistence type="predicted"/>
<comment type="caution">
    <text evidence="1">The sequence shown here is derived from an EMBL/GenBank/DDBJ whole genome shotgun (WGS) entry which is preliminary data.</text>
</comment>
<reference evidence="1 2" key="1">
    <citation type="journal article" date="2021" name="Plant Biotechnol. J.">
        <title>Multi-omics assisted identification of the key and species-specific regulatory components of drought-tolerant mechanisms in Gossypium stocksii.</title>
        <authorList>
            <person name="Yu D."/>
            <person name="Ke L."/>
            <person name="Zhang D."/>
            <person name="Wu Y."/>
            <person name="Sun Y."/>
            <person name="Mei J."/>
            <person name="Sun J."/>
            <person name="Sun Y."/>
        </authorList>
    </citation>
    <scope>NUCLEOTIDE SEQUENCE [LARGE SCALE GENOMIC DNA]</scope>
    <source>
        <strain evidence="2">cv. E1</strain>
        <tissue evidence="1">Leaf</tissue>
    </source>
</reference>
<name>A0A9D3VCE6_9ROSI</name>
<organism evidence="1 2">
    <name type="scientific">Gossypium stocksii</name>
    <dbReference type="NCBI Taxonomy" id="47602"/>
    <lineage>
        <taxon>Eukaryota</taxon>
        <taxon>Viridiplantae</taxon>
        <taxon>Streptophyta</taxon>
        <taxon>Embryophyta</taxon>
        <taxon>Tracheophyta</taxon>
        <taxon>Spermatophyta</taxon>
        <taxon>Magnoliopsida</taxon>
        <taxon>eudicotyledons</taxon>
        <taxon>Gunneridae</taxon>
        <taxon>Pentapetalae</taxon>
        <taxon>rosids</taxon>
        <taxon>malvids</taxon>
        <taxon>Malvales</taxon>
        <taxon>Malvaceae</taxon>
        <taxon>Malvoideae</taxon>
        <taxon>Gossypium</taxon>
    </lineage>
</organism>
<dbReference type="OrthoDB" id="166907at2759"/>
<dbReference type="EMBL" id="JAIQCV010000007">
    <property type="protein sequence ID" value="KAH1080578.1"/>
    <property type="molecule type" value="Genomic_DNA"/>
</dbReference>
<accession>A0A9D3VCE6</accession>
<keyword evidence="2" id="KW-1185">Reference proteome</keyword>
<feature type="non-terminal residue" evidence="1">
    <location>
        <position position="70"/>
    </location>
</feature>
<evidence type="ECO:0000313" key="2">
    <source>
        <dbReference type="Proteomes" id="UP000828251"/>
    </source>
</evidence>
<sequence>MVVFESVASPFGLSRELATTAAEFLPTLEGELVPALTIKDFVASPFALQVFSHVLSQLFSSILAGKSLSR</sequence>
<protein>
    <submittedName>
        <fullName evidence="1">Uncharacterized protein</fullName>
    </submittedName>
</protein>
<dbReference type="AlphaFoldDB" id="A0A9D3VCE6"/>
<dbReference type="Proteomes" id="UP000828251">
    <property type="component" value="Unassembled WGS sequence"/>
</dbReference>
<evidence type="ECO:0000313" key="1">
    <source>
        <dbReference type="EMBL" id="KAH1080578.1"/>
    </source>
</evidence>